<comment type="caution">
    <text evidence="1">The sequence shown here is derived from an EMBL/GenBank/DDBJ whole genome shotgun (WGS) entry which is preliminary data.</text>
</comment>
<dbReference type="EMBL" id="JAJAGO010000006">
    <property type="protein sequence ID" value="MCT2591096.1"/>
    <property type="molecule type" value="Genomic_DNA"/>
</dbReference>
<evidence type="ECO:0000313" key="2">
    <source>
        <dbReference type="Proteomes" id="UP001156389"/>
    </source>
</evidence>
<keyword evidence="2" id="KW-1185">Reference proteome</keyword>
<evidence type="ECO:0000313" key="1">
    <source>
        <dbReference type="EMBL" id="MCT2591096.1"/>
    </source>
</evidence>
<sequence>MGYTTRVTGEFAISPPLAWSEFKDSPFSPFPPAGDHRLELVLRVAEETVQTDDGPLLRRTASALVMSDIDEYRAYGLIDAVQAALDAFPGHVFTGRLECEGEENTDMWRVVIRDGRAVKVVPSIVWPDEDGAA</sequence>
<dbReference type="RefSeq" id="WP_260218421.1">
    <property type="nucleotide sequence ID" value="NZ_JAJAGO010000006.1"/>
</dbReference>
<proteinExistence type="predicted"/>
<dbReference type="Pfam" id="PF19708">
    <property type="entry name" value="DUF6205"/>
    <property type="match status" value="1"/>
</dbReference>
<protein>
    <submittedName>
        <fullName evidence="1">Uncharacterized protein</fullName>
    </submittedName>
</protein>
<dbReference type="Proteomes" id="UP001156389">
    <property type="component" value="Unassembled WGS sequence"/>
</dbReference>
<organism evidence="1 2">
    <name type="scientific">Streptomyces gossypii</name>
    <dbReference type="NCBI Taxonomy" id="2883101"/>
    <lineage>
        <taxon>Bacteria</taxon>
        <taxon>Bacillati</taxon>
        <taxon>Actinomycetota</taxon>
        <taxon>Actinomycetes</taxon>
        <taxon>Kitasatosporales</taxon>
        <taxon>Streptomycetaceae</taxon>
        <taxon>Streptomyces</taxon>
    </lineage>
</organism>
<accession>A0ABT2JT83</accession>
<dbReference type="InterPro" id="IPR045779">
    <property type="entry name" value="DUF6205"/>
</dbReference>
<name>A0ABT2JT83_9ACTN</name>
<gene>
    <name evidence="1" type="ORF">LHJ74_14460</name>
</gene>
<reference evidence="1 2" key="1">
    <citation type="submission" date="2021-10" db="EMBL/GenBank/DDBJ databases">
        <title>Streptomyces gossypii sp. nov., isolated from soil collected from cotton field.</title>
        <authorList>
            <person name="Ge X."/>
            <person name="Chen X."/>
            <person name="Liu W."/>
        </authorList>
    </citation>
    <scope>NUCLEOTIDE SEQUENCE [LARGE SCALE GENOMIC DNA]</scope>
    <source>
        <strain evidence="1 2">N2-109</strain>
    </source>
</reference>